<dbReference type="EMBL" id="CAEZYF010000001">
    <property type="protein sequence ID" value="CAB4701661.1"/>
    <property type="molecule type" value="Genomic_DNA"/>
</dbReference>
<dbReference type="EMBL" id="CAFBOL010000040">
    <property type="protein sequence ID" value="CAB4993473.1"/>
    <property type="molecule type" value="Genomic_DNA"/>
</dbReference>
<organism evidence="2">
    <name type="scientific">freshwater metagenome</name>
    <dbReference type="NCBI Taxonomy" id="449393"/>
    <lineage>
        <taxon>unclassified sequences</taxon>
        <taxon>metagenomes</taxon>
        <taxon>ecological metagenomes</taxon>
    </lineage>
</organism>
<sequence length="295" mass="31655">MAVMKATHIECTGGNGVRLVADAYGDPANPTVLLLHGGGQNRHSWGGTAAKLAGGGLYAVSADMRGHGDSGWDPFGDYGMGVLRADVEAWCTLLGRPALVGASMGGMAGLRTEGQRSMEGLPPAARALVMVDIAHRSEPDGVQRIVDFMTGRPEGYTSLEEAADAVAGYLPHRPRPNIEGLARNLRVGDDGRYRWHWDPAFMDLATRGRISTAHNDNEAHARALHLPVLLVRGRMSDVVSEEAAQEFLTLVPQAEYVDVGGAHHMVAGDRNDAFTDPVVEFLHRVLVLPAGERRE</sequence>
<evidence type="ECO:0000313" key="6">
    <source>
        <dbReference type="EMBL" id="CAB4938024.1"/>
    </source>
</evidence>
<feature type="domain" description="AB hydrolase-1" evidence="1">
    <location>
        <begin position="30"/>
        <end position="265"/>
    </location>
</feature>
<dbReference type="SUPFAM" id="SSF53474">
    <property type="entry name" value="alpha/beta-Hydrolases"/>
    <property type="match status" value="1"/>
</dbReference>
<dbReference type="Pfam" id="PF00561">
    <property type="entry name" value="Abhydrolase_1"/>
    <property type="match status" value="1"/>
</dbReference>
<dbReference type="AlphaFoldDB" id="A0A6J6A8A5"/>
<dbReference type="EMBL" id="CAFBIY010000088">
    <property type="protein sequence ID" value="CAB4851634.1"/>
    <property type="molecule type" value="Genomic_DNA"/>
</dbReference>
<evidence type="ECO:0000313" key="3">
    <source>
        <dbReference type="EMBL" id="CAB4701661.1"/>
    </source>
</evidence>
<dbReference type="EMBL" id="CAESGF010000008">
    <property type="protein sequence ID" value="CAB4363930.1"/>
    <property type="molecule type" value="Genomic_DNA"/>
</dbReference>
<dbReference type="PANTHER" id="PTHR43194">
    <property type="entry name" value="HYDROLASE ALPHA/BETA FOLD FAMILY"/>
    <property type="match status" value="1"/>
</dbReference>
<dbReference type="EMBL" id="CAFAAV010000059">
    <property type="protein sequence ID" value="CAB4814786.1"/>
    <property type="molecule type" value="Genomic_DNA"/>
</dbReference>
<evidence type="ECO:0000313" key="2">
    <source>
        <dbReference type="EMBL" id="CAB4363930.1"/>
    </source>
</evidence>
<dbReference type="Gene3D" id="3.40.50.1820">
    <property type="entry name" value="alpha/beta hydrolase"/>
    <property type="match status" value="1"/>
</dbReference>
<reference evidence="2" key="1">
    <citation type="submission" date="2020-05" db="EMBL/GenBank/DDBJ databases">
        <authorList>
            <person name="Chiriac C."/>
            <person name="Salcher M."/>
            <person name="Ghai R."/>
            <person name="Kavagutti S V."/>
        </authorList>
    </citation>
    <scope>NUCLEOTIDE SEQUENCE</scope>
</reference>
<accession>A0A6J6A8A5</accession>
<protein>
    <submittedName>
        <fullName evidence="2">Unannotated protein</fullName>
    </submittedName>
</protein>
<proteinExistence type="predicted"/>
<evidence type="ECO:0000313" key="4">
    <source>
        <dbReference type="EMBL" id="CAB4814786.1"/>
    </source>
</evidence>
<dbReference type="InterPro" id="IPR050228">
    <property type="entry name" value="Carboxylesterase_BioH"/>
</dbReference>
<evidence type="ECO:0000259" key="1">
    <source>
        <dbReference type="Pfam" id="PF00561"/>
    </source>
</evidence>
<dbReference type="PANTHER" id="PTHR43194:SF2">
    <property type="entry name" value="PEROXISOMAL MEMBRANE PROTEIN LPX1"/>
    <property type="match status" value="1"/>
</dbReference>
<name>A0A6J6A8A5_9ZZZZ</name>
<evidence type="ECO:0000313" key="7">
    <source>
        <dbReference type="EMBL" id="CAB4993473.1"/>
    </source>
</evidence>
<dbReference type="EMBL" id="CAFBMT010000010">
    <property type="protein sequence ID" value="CAB4938024.1"/>
    <property type="molecule type" value="Genomic_DNA"/>
</dbReference>
<dbReference type="InterPro" id="IPR000073">
    <property type="entry name" value="AB_hydrolase_1"/>
</dbReference>
<gene>
    <name evidence="3" type="ORF">UFOPK2656_00096</name>
    <name evidence="4" type="ORF">UFOPK3099_00985</name>
    <name evidence="5" type="ORF">UFOPK3267_01627</name>
    <name evidence="6" type="ORF">UFOPK3651_01946</name>
    <name evidence="7" type="ORF">UFOPK3931_01627</name>
    <name evidence="2" type="ORF">UFOPK4189_01700</name>
</gene>
<evidence type="ECO:0000313" key="5">
    <source>
        <dbReference type="EMBL" id="CAB4851634.1"/>
    </source>
</evidence>
<dbReference type="InterPro" id="IPR029058">
    <property type="entry name" value="AB_hydrolase_fold"/>
</dbReference>